<proteinExistence type="predicted"/>
<sequence length="402" mass="45365">MAVVEYERPKKRNTKKTQTKQARGQREDGEALEDNPVNLAEDSGTSDGALDLPTQPPSQPSEPKTPYEPNPWKRQSGSGLMSKLHLEIRQMIWREVLVAPEPVLLIRVCKALYEEGLPILYGQNTFRYLIRDTVNTTATLTNINHPALTVGNPGFIDDTVADDSGSDWERDCGPDSARRNNNPTKRMTRSAARQKKSAEVADINVEKFAHLFRHLMIEAESNRYDQDIQERMSEAIEVFKFKDGADDEAGDGGIAQGGGTQRLIVNTLTIRVTPQRLRDSVHGYTFVDFFDQGSAVINAVKNIDCQLFRIEIFRPKQNSDENRDRAMCQRGEDLTAVEVDFFHQRAAYNIHKFGEKDLWANDPVAKQQRMKGIQRGRLLLDNLAENVKKACRSLEGPPAVDQ</sequence>
<feature type="region of interest" description="Disordered" evidence="1">
    <location>
        <begin position="163"/>
        <end position="193"/>
    </location>
</feature>
<gene>
    <name evidence="2" type="ORF">NLU13_1879</name>
</gene>
<dbReference type="AlphaFoldDB" id="A0AA39GSJ3"/>
<keyword evidence="3" id="KW-1185">Reference proteome</keyword>
<feature type="compositionally biased region" description="Basic and acidic residues" evidence="1">
    <location>
        <begin position="167"/>
        <end position="178"/>
    </location>
</feature>
<comment type="caution">
    <text evidence="2">The sequence shown here is derived from an EMBL/GenBank/DDBJ whole genome shotgun (WGS) entry which is preliminary data.</text>
</comment>
<protein>
    <submittedName>
        <fullName evidence="2">Uncharacterized protein</fullName>
    </submittedName>
</protein>
<dbReference type="Proteomes" id="UP001175261">
    <property type="component" value="Unassembled WGS sequence"/>
</dbReference>
<evidence type="ECO:0000313" key="3">
    <source>
        <dbReference type="Proteomes" id="UP001175261"/>
    </source>
</evidence>
<name>A0AA39GSJ3_SARSR</name>
<reference evidence="2" key="1">
    <citation type="submission" date="2022-10" db="EMBL/GenBank/DDBJ databases">
        <title>Determination and structural analysis of whole genome sequence of Sarocladium strictum F4-1.</title>
        <authorList>
            <person name="Hu L."/>
            <person name="Jiang Y."/>
        </authorList>
    </citation>
    <scope>NUCLEOTIDE SEQUENCE</scope>
    <source>
        <strain evidence="2">F4-1</strain>
    </source>
</reference>
<organism evidence="2 3">
    <name type="scientific">Sarocladium strictum</name>
    <name type="common">Black bundle disease fungus</name>
    <name type="synonym">Acremonium strictum</name>
    <dbReference type="NCBI Taxonomy" id="5046"/>
    <lineage>
        <taxon>Eukaryota</taxon>
        <taxon>Fungi</taxon>
        <taxon>Dikarya</taxon>
        <taxon>Ascomycota</taxon>
        <taxon>Pezizomycotina</taxon>
        <taxon>Sordariomycetes</taxon>
        <taxon>Hypocreomycetidae</taxon>
        <taxon>Hypocreales</taxon>
        <taxon>Sarocladiaceae</taxon>
        <taxon>Sarocladium</taxon>
    </lineage>
</organism>
<feature type="region of interest" description="Disordered" evidence="1">
    <location>
        <begin position="1"/>
        <end position="78"/>
    </location>
</feature>
<evidence type="ECO:0000313" key="2">
    <source>
        <dbReference type="EMBL" id="KAK0392384.1"/>
    </source>
</evidence>
<dbReference type="EMBL" id="JAPDFR010000001">
    <property type="protein sequence ID" value="KAK0392384.1"/>
    <property type="molecule type" value="Genomic_DNA"/>
</dbReference>
<evidence type="ECO:0000256" key="1">
    <source>
        <dbReference type="SAM" id="MobiDB-lite"/>
    </source>
</evidence>
<feature type="compositionally biased region" description="Basic residues" evidence="1">
    <location>
        <begin position="9"/>
        <end position="18"/>
    </location>
</feature>
<accession>A0AA39GSJ3</accession>